<protein>
    <submittedName>
        <fullName evidence="2">Uncharacterized protein</fullName>
    </submittedName>
</protein>
<evidence type="ECO:0000313" key="2">
    <source>
        <dbReference type="EMBL" id="QJA48064.1"/>
    </source>
</evidence>
<reference evidence="2" key="1">
    <citation type="submission" date="2020-03" db="EMBL/GenBank/DDBJ databases">
        <title>The deep terrestrial virosphere.</title>
        <authorList>
            <person name="Holmfeldt K."/>
            <person name="Nilsson E."/>
            <person name="Simone D."/>
            <person name="Lopez-Fernandez M."/>
            <person name="Wu X."/>
            <person name="de Brujin I."/>
            <person name="Lundin D."/>
            <person name="Andersson A."/>
            <person name="Bertilsson S."/>
            <person name="Dopson M."/>
        </authorList>
    </citation>
    <scope>NUCLEOTIDE SEQUENCE</scope>
    <source>
        <strain evidence="4">MM415A01095</strain>
        <strain evidence="3">MM415B00426</strain>
        <strain evidence="2">TM448A00829</strain>
        <strain evidence="5">TM448B01500</strain>
    </source>
</reference>
<dbReference type="EMBL" id="MT142329">
    <property type="protein sequence ID" value="QJA78275.1"/>
    <property type="molecule type" value="Genomic_DNA"/>
</dbReference>
<evidence type="ECO:0000256" key="1">
    <source>
        <dbReference type="SAM" id="MobiDB-lite"/>
    </source>
</evidence>
<gene>
    <name evidence="4" type="ORF">MM415A01095_0004</name>
    <name evidence="3" type="ORF">MM415B00426_0024</name>
    <name evidence="2" type="ORF">TM448A00829_0017</name>
    <name evidence="5" type="ORF">TM448B01500_0012</name>
</gene>
<dbReference type="EMBL" id="MT144772">
    <property type="protein sequence ID" value="QJH99159.1"/>
    <property type="molecule type" value="Genomic_DNA"/>
</dbReference>
<evidence type="ECO:0000313" key="3">
    <source>
        <dbReference type="EMBL" id="QJA65218.1"/>
    </source>
</evidence>
<proteinExistence type="predicted"/>
<evidence type="ECO:0000313" key="4">
    <source>
        <dbReference type="EMBL" id="QJA78275.1"/>
    </source>
</evidence>
<dbReference type="AlphaFoldDB" id="A0A6H1ZKH7"/>
<dbReference type="EMBL" id="MT141534">
    <property type="protein sequence ID" value="QJA65218.1"/>
    <property type="molecule type" value="Genomic_DNA"/>
</dbReference>
<name>A0A6H1ZKH7_9ZZZZ</name>
<organism evidence="2">
    <name type="scientific">viral metagenome</name>
    <dbReference type="NCBI Taxonomy" id="1070528"/>
    <lineage>
        <taxon>unclassified sequences</taxon>
        <taxon>metagenomes</taxon>
        <taxon>organismal metagenomes</taxon>
    </lineage>
</organism>
<evidence type="ECO:0000313" key="5">
    <source>
        <dbReference type="EMBL" id="QJH99159.1"/>
    </source>
</evidence>
<feature type="region of interest" description="Disordered" evidence="1">
    <location>
        <begin position="61"/>
        <end position="82"/>
    </location>
</feature>
<accession>A0A6H1ZKH7</accession>
<dbReference type="EMBL" id="MT144069">
    <property type="protein sequence ID" value="QJA48064.1"/>
    <property type="molecule type" value="Genomic_DNA"/>
</dbReference>
<sequence length="103" mass="12222">MESKKRIFRKKAKWIIEIKSNAKGWYRVELLKIKNNGMLIIKLPSGEIIGRHASKSTRYGKTVLKPSGKPNKKDLKHFRTKKQKRKYLKGNKKFKKVLVDKWK</sequence>